<feature type="compositionally biased region" description="Polar residues" evidence="6">
    <location>
        <begin position="635"/>
        <end position="656"/>
    </location>
</feature>
<evidence type="ECO:0000259" key="9">
    <source>
        <dbReference type="Pfam" id="PF03772"/>
    </source>
</evidence>
<dbReference type="GO" id="GO:0005886">
    <property type="term" value="C:plasma membrane"/>
    <property type="evidence" value="ECO:0007669"/>
    <property type="project" value="UniProtKB-SubCell"/>
</dbReference>
<dbReference type="Pfam" id="PF00753">
    <property type="entry name" value="Lactamase_B"/>
    <property type="match status" value="1"/>
</dbReference>
<dbReference type="CDD" id="cd07731">
    <property type="entry name" value="ComA-like_MBL-fold"/>
    <property type="match status" value="1"/>
</dbReference>
<evidence type="ECO:0000256" key="6">
    <source>
        <dbReference type="SAM" id="MobiDB-lite"/>
    </source>
</evidence>
<dbReference type="OrthoDB" id="9790149at2"/>
<evidence type="ECO:0000256" key="3">
    <source>
        <dbReference type="ARBA" id="ARBA00022692"/>
    </source>
</evidence>
<evidence type="ECO:0000256" key="1">
    <source>
        <dbReference type="ARBA" id="ARBA00004651"/>
    </source>
</evidence>
<evidence type="ECO:0000259" key="8">
    <source>
        <dbReference type="Pfam" id="PF00753"/>
    </source>
</evidence>
<dbReference type="NCBIfam" id="TIGR00360">
    <property type="entry name" value="ComEC_N-term"/>
    <property type="match status" value="1"/>
</dbReference>
<dbReference type="InterPro" id="IPR036866">
    <property type="entry name" value="RibonucZ/Hydroxyglut_hydro"/>
</dbReference>
<dbReference type="PATRIC" id="fig|1560234.3.peg.1740"/>
<evidence type="ECO:0000313" key="12">
    <source>
        <dbReference type="Proteomes" id="UP000091979"/>
    </source>
</evidence>
<accession>A0A1B7XAE7</accession>
<dbReference type="RefSeq" id="WP_066857092.1">
    <property type="nucleotide sequence ID" value="NZ_JXMS01000026.1"/>
</dbReference>
<feature type="transmembrane region" description="Helical" evidence="7">
    <location>
        <begin position="507"/>
        <end position="532"/>
    </location>
</feature>
<proteinExistence type="predicted"/>
<dbReference type="Gene3D" id="3.60.15.10">
    <property type="entry name" value="Ribonuclease Z/Hydroxyacylglutathione hydrolase-like"/>
    <property type="match status" value="1"/>
</dbReference>
<feature type="transmembrane region" description="Helical" evidence="7">
    <location>
        <begin position="539"/>
        <end position="557"/>
    </location>
</feature>
<dbReference type="AlphaFoldDB" id="A0A1B7XAE7"/>
<dbReference type="PANTHER" id="PTHR30619">
    <property type="entry name" value="DNA INTERNALIZATION/COMPETENCE PROTEIN COMEC/REC2"/>
    <property type="match status" value="1"/>
</dbReference>
<comment type="caution">
    <text evidence="11">The sequence shown here is derived from an EMBL/GenBank/DDBJ whole genome shotgun (WGS) entry which is preliminary data.</text>
</comment>
<feature type="compositionally biased region" description="Basic and acidic residues" evidence="6">
    <location>
        <begin position="182"/>
        <end position="192"/>
    </location>
</feature>
<feature type="region of interest" description="Disordered" evidence="6">
    <location>
        <begin position="632"/>
        <end position="656"/>
    </location>
</feature>
<dbReference type="Pfam" id="PF13567">
    <property type="entry name" value="DUF4131"/>
    <property type="match status" value="1"/>
</dbReference>
<dbReference type="Proteomes" id="UP000091979">
    <property type="component" value="Unassembled WGS sequence"/>
</dbReference>
<feature type="transmembrane region" description="Helical" evidence="7">
    <location>
        <begin position="330"/>
        <end position="352"/>
    </location>
</feature>
<sequence>MEDFQHVKNTSPHTSITYPSLLMWHWYFLAWLAGLWGARYFIPSLVLLGSIVFFYALTRHIARQLPEKNLSLSQGSVRLGLLCVLFFIGIQVGSAAIPARPYDIRTPDSLPSVVLGKKPVQVTGRIREVITSPDRRIKFILTDATYSVNESTHPVTGDIVWTWANRKDAWNKQQAAETPKTGQRETKKGTLDEGSRIQRLRPMVGETVSLKAKLLPIVGFRNKSLWNSQEYWQNKGVFWRMWTWGDKAIPVRSGDISLLTEWRETMRFTVSNQLEELIHTDLGKKLASTLGVTPFRDAVRFIPALVFGDRYDIPSRRYSQLSRASLSHSFALSGMHLAIVALSVSLLLSICIRRASIYELISRPKLLALAILPAAALYVWIGGGSPSLVRAFIMLCCWCTLLLFNRPQVFMDGLFWALAIMTIADPLIIFDLRLQLSALAIVAIIIAMPLVASAKAYLLPEKKTRLQRLKRAAFDIFLLSIAIQLVLYPVTIWNFNELSLWNILNIVWLPLLGMIIMPLMLSGLIVACASLAFPALTPIAETIFATAAAPIATLFAFLDDMDNAGFLAPIIMQRPDWLGIVAWYGTILSALVWWQIEGRYAVPEMFTSLYEGAPTWESKLFTAAGLPLVGDDIENQPSTQRPSDNTRQDTPATHQNRLISTPVPQSRLAHWMARLALTGFILLAFVPEIQQAYSPETRTKLNILDVGQGQALLLTFPNGKRMLVDGGGFSSRSFDIGRAIIVPSITRQHDDSLQWILSTHPDTDHIRGLFHPLAYADVQGYYATAAIPHGWNKKQLANSLKKSGIKKTVLAAGDTLTISENLELEVLHPSQNSFLEGNNRSLVLRLVEHTGNARKGLVLLTGDIELKGIEELLRSNVDLSAEVLILPHHGSASSYSPELYNAVSPKLAIASCGFMNKYNFPSTLVMGELHRRGIQTLTTAKHGEVELLLE</sequence>
<feature type="transmembrane region" description="Helical" evidence="7">
    <location>
        <begin position="79"/>
        <end position="99"/>
    </location>
</feature>
<dbReference type="InterPro" id="IPR001279">
    <property type="entry name" value="Metallo-B-lactamas"/>
</dbReference>
<evidence type="ECO:0000256" key="4">
    <source>
        <dbReference type="ARBA" id="ARBA00022989"/>
    </source>
</evidence>
<feature type="domain" description="Metallo-beta-lactamase" evidence="8">
    <location>
        <begin position="705"/>
        <end position="793"/>
    </location>
</feature>
<feature type="transmembrane region" description="Helical" evidence="7">
    <location>
        <begin position="472"/>
        <end position="495"/>
    </location>
</feature>
<dbReference type="SUPFAM" id="SSF56281">
    <property type="entry name" value="Metallo-hydrolase/oxidoreductase"/>
    <property type="match status" value="1"/>
</dbReference>
<feature type="region of interest" description="Disordered" evidence="6">
    <location>
        <begin position="172"/>
        <end position="192"/>
    </location>
</feature>
<evidence type="ECO:0008006" key="13">
    <source>
        <dbReference type="Google" id="ProtNLM"/>
    </source>
</evidence>
<feature type="domain" description="DUF4131" evidence="10">
    <location>
        <begin position="43"/>
        <end position="246"/>
    </location>
</feature>
<name>A0A1B7XAE7_9BACT</name>
<comment type="subcellular location">
    <subcellularLocation>
        <location evidence="1">Cell membrane</location>
        <topology evidence="1">Multi-pass membrane protein</topology>
    </subcellularLocation>
</comment>
<keyword evidence="12" id="KW-1185">Reference proteome</keyword>
<dbReference type="STRING" id="1560234.SP90_13145"/>
<evidence type="ECO:0000256" key="7">
    <source>
        <dbReference type="SAM" id="Phobius"/>
    </source>
</evidence>
<feature type="transmembrane region" description="Helical" evidence="7">
    <location>
        <begin position="436"/>
        <end position="460"/>
    </location>
</feature>
<evidence type="ECO:0000256" key="5">
    <source>
        <dbReference type="ARBA" id="ARBA00023136"/>
    </source>
</evidence>
<dbReference type="InterPro" id="IPR035681">
    <property type="entry name" value="ComA-like_MBL"/>
</dbReference>
<dbReference type="EMBL" id="JXMS01000026">
    <property type="protein sequence ID" value="OBQ46351.1"/>
    <property type="molecule type" value="Genomic_DNA"/>
</dbReference>
<keyword evidence="3 7" id="KW-0812">Transmembrane</keyword>
<keyword evidence="4 7" id="KW-1133">Transmembrane helix</keyword>
<dbReference type="Pfam" id="PF03772">
    <property type="entry name" value="Competence"/>
    <property type="match status" value="1"/>
</dbReference>
<feature type="transmembrane region" description="Helical" evidence="7">
    <location>
        <begin position="413"/>
        <end position="430"/>
    </location>
</feature>
<feature type="transmembrane region" description="Helical" evidence="7">
    <location>
        <begin position="364"/>
        <end position="381"/>
    </location>
</feature>
<organism evidence="11 12">
    <name type="scientific">Halodesulfovibrio spirochaetisodalis</name>
    <dbReference type="NCBI Taxonomy" id="1560234"/>
    <lineage>
        <taxon>Bacteria</taxon>
        <taxon>Pseudomonadati</taxon>
        <taxon>Thermodesulfobacteriota</taxon>
        <taxon>Desulfovibrionia</taxon>
        <taxon>Desulfovibrionales</taxon>
        <taxon>Desulfovibrionaceae</taxon>
        <taxon>Halodesulfovibrio</taxon>
    </lineage>
</organism>
<dbReference type="InterPro" id="IPR052159">
    <property type="entry name" value="Competence_DNA_uptake"/>
</dbReference>
<keyword evidence="5 7" id="KW-0472">Membrane</keyword>
<feature type="transmembrane region" description="Helical" evidence="7">
    <location>
        <begin position="40"/>
        <end position="58"/>
    </location>
</feature>
<evidence type="ECO:0000259" key="10">
    <source>
        <dbReference type="Pfam" id="PF13567"/>
    </source>
</evidence>
<feature type="transmembrane region" description="Helical" evidence="7">
    <location>
        <begin position="577"/>
        <end position="596"/>
    </location>
</feature>
<dbReference type="PANTHER" id="PTHR30619:SF7">
    <property type="entry name" value="BETA-LACTAMASE DOMAIN PROTEIN"/>
    <property type="match status" value="1"/>
</dbReference>
<dbReference type="InterPro" id="IPR025405">
    <property type="entry name" value="DUF4131"/>
</dbReference>
<reference evidence="11 12" key="1">
    <citation type="submission" date="2015-01" db="EMBL/GenBank/DDBJ databases">
        <title>Desulfovibrio sp. JC271 draft genome sequence.</title>
        <authorList>
            <person name="Shivani Y."/>
            <person name="Subhash Y."/>
            <person name="Sasikala C."/>
            <person name="Ramana C.V."/>
        </authorList>
    </citation>
    <scope>NUCLEOTIDE SEQUENCE [LARGE SCALE GENOMIC DNA]</scope>
    <source>
        <strain evidence="11 12">JC271</strain>
    </source>
</reference>
<keyword evidence="2" id="KW-1003">Cell membrane</keyword>
<evidence type="ECO:0000313" key="11">
    <source>
        <dbReference type="EMBL" id="OBQ46351.1"/>
    </source>
</evidence>
<protein>
    <recommendedName>
        <fullName evidence="13">Metallo-beta-lactamase domain-containing protein</fullName>
    </recommendedName>
</protein>
<evidence type="ECO:0000256" key="2">
    <source>
        <dbReference type="ARBA" id="ARBA00022475"/>
    </source>
</evidence>
<gene>
    <name evidence="11" type="ORF">SP90_13145</name>
</gene>
<dbReference type="InterPro" id="IPR004477">
    <property type="entry name" value="ComEC_N"/>
</dbReference>
<feature type="domain" description="ComEC/Rec2-related protein" evidence="9">
    <location>
        <begin position="305"/>
        <end position="595"/>
    </location>
</feature>